<dbReference type="EMBL" id="UINC01077673">
    <property type="protein sequence ID" value="SVC18006.1"/>
    <property type="molecule type" value="Genomic_DNA"/>
</dbReference>
<organism evidence="1">
    <name type="scientific">marine metagenome</name>
    <dbReference type="NCBI Taxonomy" id="408172"/>
    <lineage>
        <taxon>unclassified sequences</taxon>
        <taxon>metagenomes</taxon>
        <taxon>ecological metagenomes</taxon>
    </lineage>
</organism>
<accession>A0A382K1X5</accession>
<dbReference type="AlphaFoldDB" id="A0A382K1X5"/>
<protein>
    <submittedName>
        <fullName evidence="1">Uncharacterized protein</fullName>
    </submittedName>
</protein>
<evidence type="ECO:0000313" key="1">
    <source>
        <dbReference type="EMBL" id="SVC18006.1"/>
    </source>
</evidence>
<sequence>MLETWIEDFSDRMNEAYKDMHLIDAKGVFEADDEVGEVFTQLKDITEQLSKL</sequence>
<reference evidence="1" key="1">
    <citation type="submission" date="2018-05" db="EMBL/GenBank/DDBJ databases">
        <authorList>
            <person name="Lanie J.A."/>
            <person name="Ng W.-L."/>
            <person name="Kazmierczak K.M."/>
            <person name="Andrzejewski T.M."/>
            <person name="Davidsen T.M."/>
            <person name="Wayne K.J."/>
            <person name="Tettelin H."/>
            <person name="Glass J.I."/>
            <person name="Rusch D."/>
            <person name="Podicherti R."/>
            <person name="Tsui H.-C.T."/>
            <person name="Winkler M.E."/>
        </authorList>
    </citation>
    <scope>NUCLEOTIDE SEQUENCE</scope>
</reference>
<proteinExistence type="predicted"/>
<feature type="non-terminal residue" evidence="1">
    <location>
        <position position="52"/>
    </location>
</feature>
<gene>
    <name evidence="1" type="ORF">METZ01_LOCUS270860</name>
</gene>
<name>A0A382K1X5_9ZZZZ</name>